<protein>
    <submittedName>
        <fullName evidence="1">Uncharacterized protein</fullName>
    </submittedName>
</protein>
<sequence>MTGQPDAAPSVAAIDYDTDGFEVEDPCHITQSDSRETKALVVEHGVEPTALDLDEVFQEAEQ</sequence>
<organism evidence="1 2">
    <name type="scientific">Candidatus Macondimonas diazotrophica</name>
    <dbReference type="NCBI Taxonomy" id="2305248"/>
    <lineage>
        <taxon>Bacteria</taxon>
        <taxon>Pseudomonadati</taxon>
        <taxon>Pseudomonadota</taxon>
        <taxon>Gammaproteobacteria</taxon>
        <taxon>Chromatiales</taxon>
        <taxon>Ectothiorhodospiraceae</taxon>
        <taxon>Candidatus Macondimonas</taxon>
    </lineage>
</organism>
<dbReference type="EMBL" id="SRIO01000013">
    <property type="protein sequence ID" value="TFZ82033.1"/>
    <property type="molecule type" value="Genomic_DNA"/>
</dbReference>
<dbReference type="OrthoDB" id="5796257at2"/>
<gene>
    <name evidence="1" type="ORF">E4680_10285</name>
</gene>
<name>A0A4Z0F8T9_9GAMM</name>
<accession>A0A4Z0F8T9</accession>
<reference evidence="1 2" key="1">
    <citation type="journal article" date="2019" name="ISME J.">
        <title>Candidatus Macondimonas diazotrophica, a novel gammaproteobacterial genus dominating crude-oil-contaminated coastal sediments.</title>
        <authorList>
            <person name="Karthikeyan S."/>
            <person name="Konstantinidis K."/>
        </authorList>
    </citation>
    <scope>NUCLEOTIDE SEQUENCE [LARGE SCALE GENOMIC DNA]</scope>
    <source>
        <strain evidence="1 2">KTK01</strain>
    </source>
</reference>
<evidence type="ECO:0000313" key="2">
    <source>
        <dbReference type="Proteomes" id="UP000297890"/>
    </source>
</evidence>
<comment type="caution">
    <text evidence="1">The sequence shown here is derived from an EMBL/GenBank/DDBJ whole genome shotgun (WGS) entry which is preliminary data.</text>
</comment>
<keyword evidence="2" id="KW-1185">Reference proteome</keyword>
<dbReference type="RefSeq" id="WP_135282319.1">
    <property type="nucleotide sequence ID" value="NZ_SRIO01000013.1"/>
</dbReference>
<evidence type="ECO:0000313" key="1">
    <source>
        <dbReference type="EMBL" id="TFZ82033.1"/>
    </source>
</evidence>
<dbReference type="Proteomes" id="UP000297890">
    <property type="component" value="Unassembled WGS sequence"/>
</dbReference>
<dbReference type="AlphaFoldDB" id="A0A4Z0F8T9"/>
<proteinExistence type="predicted"/>